<accession>A0A8H3Z7M3</accession>
<reference evidence="2 5" key="1">
    <citation type="submission" date="2019-11" db="EMBL/GenBank/DDBJ databases">
        <title>Venturia inaequalis Genome Resource.</title>
        <authorList>
            <person name="Lichtner F.J."/>
        </authorList>
    </citation>
    <scope>NUCLEOTIDE SEQUENCE [LARGE SCALE GENOMIC DNA]</scope>
    <source>
        <strain evidence="3 6">120213</strain>
        <strain evidence="2">Bline_iso_100314</strain>
        <strain evidence="4 7">DMI_063113</strain>
    </source>
</reference>
<comment type="caution">
    <text evidence="2">The sequence shown here is derived from an EMBL/GenBank/DDBJ whole genome shotgun (WGS) entry which is preliminary data.</text>
</comment>
<protein>
    <submittedName>
        <fullName evidence="2">Uncharacterized protein</fullName>
    </submittedName>
</protein>
<proteinExistence type="predicted"/>
<dbReference type="Proteomes" id="UP000447873">
    <property type="component" value="Unassembled WGS sequence"/>
</dbReference>
<feature type="chain" id="PRO_5044691123" evidence="1">
    <location>
        <begin position="30"/>
        <end position="265"/>
    </location>
</feature>
<gene>
    <name evidence="2" type="ORF">BLS_004260</name>
    <name evidence="4" type="ORF">EG327_002586</name>
    <name evidence="3" type="ORF">EG328_009542</name>
</gene>
<sequence length="265" mass="29086">MARSQSLLKLYAILLFGAFFSLFLQNAVAAPITAIGRSYKPLAGPEALYKRDEAEFEDFQDVVQVKATDVEFAATQDDESTSLIGDINKVLHHDPPKIVKVPPKIVIPKGKKGKGKEKAAPSPLPSPVYPNIGQCEAAIALHGKATVFYSNAQPRDAAYKFSQSPGVNGVILNNALPKLFLKKKTNVNDPGDKLYNEFLDRASVALAKKSSGTVYFVTSKAGPMADRIWKRLEEPALHANPAVTRIVKVDSEDFAKQDHDFWVRH</sequence>
<evidence type="ECO:0000313" key="3">
    <source>
        <dbReference type="EMBL" id="KAE9983742.1"/>
    </source>
</evidence>
<feature type="signal peptide" evidence="1">
    <location>
        <begin position="1"/>
        <end position="29"/>
    </location>
</feature>
<dbReference type="EMBL" id="WNWQ01000028">
    <property type="protein sequence ID" value="KAE9983487.1"/>
    <property type="molecule type" value="Genomic_DNA"/>
</dbReference>
<evidence type="ECO:0000313" key="2">
    <source>
        <dbReference type="EMBL" id="KAE9983487.1"/>
    </source>
</evidence>
<evidence type="ECO:0000313" key="6">
    <source>
        <dbReference type="Proteomes" id="UP000447873"/>
    </source>
</evidence>
<dbReference type="Proteomes" id="UP000490939">
    <property type="component" value="Unassembled WGS sequence"/>
</dbReference>
<keyword evidence="1" id="KW-0732">Signal</keyword>
<evidence type="ECO:0000256" key="1">
    <source>
        <dbReference type="SAM" id="SignalP"/>
    </source>
</evidence>
<organism evidence="2 5">
    <name type="scientific">Venturia inaequalis</name>
    <name type="common">Apple scab fungus</name>
    <dbReference type="NCBI Taxonomy" id="5025"/>
    <lineage>
        <taxon>Eukaryota</taxon>
        <taxon>Fungi</taxon>
        <taxon>Dikarya</taxon>
        <taxon>Ascomycota</taxon>
        <taxon>Pezizomycotina</taxon>
        <taxon>Dothideomycetes</taxon>
        <taxon>Pleosporomycetidae</taxon>
        <taxon>Venturiales</taxon>
        <taxon>Venturiaceae</taxon>
        <taxon>Venturia</taxon>
    </lineage>
</organism>
<evidence type="ECO:0000313" key="7">
    <source>
        <dbReference type="Proteomes" id="UP000490939"/>
    </source>
</evidence>
<dbReference type="EMBL" id="WNWR01000181">
    <property type="protein sequence ID" value="KAE9989544.1"/>
    <property type="molecule type" value="Genomic_DNA"/>
</dbReference>
<keyword evidence="7" id="KW-1185">Reference proteome</keyword>
<name>A0A8H3Z7M3_VENIN</name>
<evidence type="ECO:0000313" key="5">
    <source>
        <dbReference type="Proteomes" id="UP000433883"/>
    </source>
</evidence>
<dbReference type="AlphaFoldDB" id="A0A8H3Z7M3"/>
<evidence type="ECO:0000313" key="4">
    <source>
        <dbReference type="EMBL" id="KAE9989544.1"/>
    </source>
</evidence>
<dbReference type="Proteomes" id="UP000433883">
    <property type="component" value="Unassembled WGS sequence"/>
</dbReference>
<dbReference type="OrthoDB" id="2119228at2759"/>
<dbReference type="EMBL" id="WNWS01000058">
    <property type="protein sequence ID" value="KAE9983742.1"/>
    <property type="molecule type" value="Genomic_DNA"/>
</dbReference>